<dbReference type="SUPFAM" id="SSF56954">
    <property type="entry name" value="Outer membrane efflux proteins (OEP)"/>
    <property type="match status" value="1"/>
</dbReference>
<comment type="similarity">
    <text evidence="1 2">Belongs to the outer membrane factor (OMF) (TC 1.B.17) family.</text>
</comment>
<dbReference type="InterPro" id="IPR010131">
    <property type="entry name" value="MdtP/NodT-like"/>
</dbReference>
<dbReference type="AlphaFoldDB" id="A0A653AKI6"/>
<accession>A0A653AKI6</accession>
<dbReference type="EMBL" id="UPXX01000036">
    <property type="protein sequence ID" value="VBB48538.1"/>
    <property type="molecule type" value="Genomic_DNA"/>
</dbReference>
<dbReference type="NCBIfam" id="TIGR01845">
    <property type="entry name" value="outer_NodT"/>
    <property type="match status" value="1"/>
</dbReference>
<keyword evidence="2 3" id="KW-0449">Lipoprotein</keyword>
<dbReference type="Gene3D" id="2.20.200.10">
    <property type="entry name" value="Outer membrane efflux proteins (OEP)"/>
    <property type="match status" value="1"/>
</dbReference>
<keyword evidence="2" id="KW-0564">Palmitate</keyword>
<evidence type="ECO:0000313" key="3">
    <source>
        <dbReference type="EMBL" id="VBB48538.1"/>
    </source>
</evidence>
<proteinExistence type="inferred from homology"/>
<organism evidence="3">
    <name type="scientific">Uncultured Desulfatiglans sp</name>
    <dbReference type="NCBI Taxonomy" id="1748965"/>
    <lineage>
        <taxon>Bacteria</taxon>
        <taxon>Pseudomonadati</taxon>
        <taxon>Thermodesulfobacteriota</taxon>
        <taxon>Desulfobacteria</taxon>
        <taxon>Desulfatiglandales</taxon>
        <taxon>Desulfatiglandaceae</taxon>
        <taxon>Desulfatiglans</taxon>
        <taxon>environmental samples</taxon>
    </lineage>
</organism>
<dbReference type="GO" id="GO:0015562">
    <property type="term" value="F:efflux transmembrane transporter activity"/>
    <property type="evidence" value="ECO:0007669"/>
    <property type="project" value="InterPro"/>
</dbReference>
<dbReference type="GO" id="GO:0005886">
    <property type="term" value="C:plasma membrane"/>
    <property type="evidence" value="ECO:0007669"/>
    <property type="project" value="UniProtKB-SubCell"/>
</dbReference>
<dbReference type="Pfam" id="PF02321">
    <property type="entry name" value="OEP"/>
    <property type="match status" value="2"/>
</dbReference>
<keyword evidence="2" id="KW-0812">Transmembrane</keyword>
<sequence length="516" mass="57774">MRNMTIPNTEKRNLRARLMRLMPWLLVLISLLAGGCAMVGPDYEKVGPEVGGKWTAQMEKGLEAARPDRDVLAEWWKVLDDPVLTALEEKAVQGNLDLRTSLSRLRQARLIRGISESGLYPTLNASSVVQEQRGSESLQAGVGGKEKEYYLAQFDSSWELDLFGGIRRSVEAAQAELEAGRADVRDVLVSLMAEVAVNYIEVRTYQQRLDITWANIRTQEKTYELNKSRYEAGLIDELAEQQSLRNLETTRSQIPRLKSGLRAAKNRLAVLLGQEPGSIDKLLAAEKEIPQVPPRVAVGIPAEAMRRRPDIRRAERQLAAQTARIGVATAELYPKFRLLGTIGLEALQSNFLDAQSRFWGIGPGVSWNIFQGGALRLNIDLQTERQKETLLFYKSTVLQALQEVENTLTAYAKEQLREESLEKAVAAARRTEFLARDRYNTGLTDFFNVLDAQRALLELEDQLTLSRAEVASNLARLYKALGGGWEYYGNILGQTQQPEAIGNVQKMGMVKNIKGE</sequence>
<reference evidence="3" key="1">
    <citation type="submission" date="2018-07" db="EMBL/GenBank/DDBJ databases">
        <authorList>
            <consortium name="Genoscope - CEA"/>
            <person name="William W."/>
        </authorList>
    </citation>
    <scope>NUCLEOTIDE SEQUENCE</scope>
    <source>
        <strain evidence="3">IK1</strain>
    </source>
</reference>
<protein>
    <submittedName>
        <fullName evidence="3">RND efflux system, outer membrane lipoprotein, NodT family</fullName>
    </submittedName>
</protein>
<dbReference type="Gene3D" id="1.20.1600.10">
    <property type="entry name" value="Outer membrane efflux proteins (OEP)"/>
    <property type="match status" value="1"/>
</dbReference>
<evidence type="ECO:0000256" key="1">
    <source>
        <dbReference type="ARBA" id="ARBA00007613"/>
    </source>
</evidence>
<dbReference type="PANTHER" id="PTHR30203">
    <property type="entry name" value="OUTER MEMBRANE CATION EFFLUX PROTEIN"/>
    <property type="match status" value="1"/>
</dbReference>
<gene>
    <name evidence="3" type="ORF">TRIP_B90010</name>
</gene>
<keyword evidence="2" id="KW-0472">Membrane</keyword>
<name>A0A653AKI6_UNCDX</name>
<evidence type="ECO:0000256" key="2">
    <source>
        <dbReference type="RuleBase" id="RU362097"/>
    </source>
</evidence>
<dbReference type="PANTHER" id="PTHR30203:SF31">
    <property type="entry name" value="RND EFFLUX SYSTEM, OUTER MEMBRANE LIPOPROTEIN, NODT"/>
    <property type="match status" value="1"/>
</dbReference>
<keyword evidence="2" id="KW-1134">Transmembrane beta strand</keyword>
<dbReference type="InterPro" id="IPR003423">
    <property type="entry name" value="OMP_efflux"/>
</dbReference>
<comment type="subcellular location">
    <subcellularLocation>
        <location evidence="2">Cell membrane</location>
        <topology evidence="2">Lipid-anchor</topology>
    </subcellularLocation>
</comment>